<dbReference type="SUPFAM" id="SSF81301">
    <property type="entry name" value="Nucleotidyltransferase"/>
    <property type="match status" value="1"/>
</dbReference>
<evidence type="ECO:0000256" key="3">
    <source>
        <dbReference type="ARBA" id="ARBA00004496"/>
    </source>
</evidence>
<evidence type="ECO:0000256" key="10">
    <source>
        <dbReference type="SAM" id="MobiDB-lite"/>
    </source>
</evidence>
<evidence type="ECO:0000256" key="8">
    <source>
        <dbReference type="ARBA" id="ARBA00022723"/>
    </source>
</evidence>
<protein>
    <recommendedName>
        <fullName evidence="5">polynucleotide adenylyltransferase</fullName>
        <ecNumber evidence="5">2.7.7.19</ecNumber>
    </recommendedName>
</protein>
<reference evidence="13 14" key="1">
    <citation type="submission" date="2014-04" db="EMBL/GenBank/DDBJ databases">
        <authorList>
            <consortium name="DOE Joint Genome Institute"/>
            <person name="Kuo A."/>
            <person name="Kohler A."/>
            <person name="Costa M.D."/>
            <person name="Nagy L.G."/>
            <person name="Floudas D."/>
            <person name="Copeland A."/>
            <person name="Barry K.W."/>
            <person name="Cichocki N."/>
            <person name="Veneault-Fourrey C."/>
            <person name="LaButti K."/>
            <person name="Lindquist E.A."/>
            <person name="Lipzen A."/>
            <person name="Lundell T."/>
            <person name="Morin E."/>
            <person name="Murat C."/>
            <person name="Sun H."/>
            <person name="Tunlid A."/>
            <person name="Henrissat B."/>
            <person name="Grigoriev I.V."/>
            <person name="Hibbett D.S."/>
            <person name="Martin F."/>
            <person name="Nordberg H.P."/>
            <person name="Cantor M.N."/>
            <person name="Hua S.X."/>
        </authorList>
    </citation>
    <scope>NUCLEOTIDE SEQUENCE [LARGE SCALE GENOMIC DNA]</scope>
    <source>
        <strain evidence="13 14">441</strain>
    </source>
</reference>
<evidence type="ECO:0000256" key="9">
    <source>
        <dbReference type="ARBA" id="ARBA00022842"/>
    </source>
</evidence>
<sequence>MAQPAGQTSQSLPYAPVPNQRRHAYRHRLFVNELSQALFEFVGQLLPTAQELVVKEDVRKLLERLIRTIEPESRLLSFGSTANGFNLRNSDMDLCCLIDSDERLSASDLVVMLGDLLERETKFRVKPLPHARIPIVKLSLDPSPGFPSGIACDIGFENRLALENTRLLMCYAMIDPPRVRTFVLFLKVWSKRRKINSPYQGTLSSYGYVLLVIYFLVHVKNPPVLPNLQQIPPLRPVSKEDTHINGYNTWFFDDIELLCQSWRSSNTETVAELLIDFFRYYSRDFAYSTGVASIRAGLLKKESKGWQNDLSSSKFNDSRERNRFCIEDPFETDFNVARCVTREGLYQIRGEFMRASRILAMRPRALVALSQLCEEKVEGPQAAAPPPIFVPPRLSVPPPGDNNTVRSRGPSPSERLSLRPEFFNDGRDSLRESCAAVPALPKHMAPKRSQWTSPPSPEAPASQHAVFENQLGEGLVLATSSILAPERNEPGNSGDSPGIVNNSDEESRSGCAGTVNPQGQSAGSSRGASSLTAHVSEPRSPSPVRHALPRLEPRGRPQACPTVIADGRDMQPPTEQDANVITYRTEPLRRSQSGPPIRKINRTSWPSTLNVIYPPPSSSTSAPTSRTHPHFIPGLDTSTVFYETATTNSRFPPILHLQLGQHNVGASSQIGSLRHFPSSPHNHLQVHTLEHPSQQVQRPLRELRGFGVDALQTGLSVVHLSEAEAHPDNTGTESSGATTEERPTQSLPSLQIHSPIPTVNMLTQHPGVETKTAGCNASVGELSAVQVIPRPAWTKTRSASHSPLGAGIHQRSLTGPIQGSALSPLHARRAATPGKSGSSTPSSTSRSPSPTVSRPHPREEPPRYSSPLSPMVAKLNGPRFSGLKPFGRRGCNLISPDALPAAVDLAPPSLMK</sequence>
<comment type="subcellular location">
    <subcellularLocation>
        <location evidence="3">Cytoplasm</location>
    </subcellularLocation>
</comment>
<keyword evidence="6" id="KW-0963">Cytoplasm</keyword>
<dbReference type="PANTHER" id="PTHR12271:SF40">
    <property type="entry name" value="POLY(A) RNA POLYMERASE GLD2"/>
    <property type="match status" value="1"/>
</dbReference>
<feature type="domain" description="PAP-associated" evidence="11">
    <location>
        <begin position="270"/>
        <end position="333"/>
    </location>
</feature>
<feature type="region of interest" description="Disordered" evidence="10">
    <location>
        <begin position="442"/>
        <end position="463"/>
    </location>
</feature>
<dbReference type="GO" id="GO:1990817">
    <property type="term" value="F:poly(A) RNA polymerase activity"/>
    <property type="evidence" value="ECO:0007669"/>
    <property type="project" value="UniProtKB-EC"/>
</dbReference>
<evidence type="ECO:0000256" key="1">
    <source>
        <dbReference type="ARBA" id="ARBA00001936"/>
    </source>
</evidence>
<keyword evidence="7" id="KW-0808">Transferase</keyword>
<dbReference type="GO" id="GO:0005737">
    <property type="term" value="C:cytoplasm"/>
    <property type="evidence" value="ECO:0007669"/>
    <property type="project" value="UniProtKB-SubCell"/>
</dbReference>
<dbReference type="OrthoDB" id="407432at2759"/>
<dbReference type="GO" id="GO:0010605">
    <property type="term" value="P:negative regulation of macromolecule metabolic process"/>
    <property type="evidence" value="ECO:0007669"/>
    <property type="project" value="UniProtKB-ARBA"/>
</dbReference>
<organism evidence="13 14">
    <name type="scientific">Pisolithus microcarpus 441</name>
    <dbReference type="NCBI Taxonomy" id="765257"/>
    <lineage>
        <taxon>Eukaryota</taxon>
        <taxon>Fungi</taxon>
        <taxon>Dikarya</taxon>
        <taxon>Basidiomycota</taxon>
        <taxon>Agaricomycotina</taxon>
        <taxon>Agaricomycetes</taxon>
        <taxon>Agaricomycetidae</taxon>
        <taxon>Boletales</taxon>
        <taxon>Sclerodermatineae</taxon>
        <taxon>Pisolithaceae</taxon>
        <taxon>Pisolithus</taxon>
    </lineage>
</organism>
<name>A0A0C9ZSK5_9AGAM</name>
<dbReference type="AlphaFoldDB" id="A0A0C9ZSK5"/>
<dbReference type="InterPro" id="IPR002058">
    <property type="entry name" value="PAP_assoc"/>
</dbReference>
<feature type="domain" description="Poly(A) RNA polymerase mitochondrial-like central palm" evidence="12">
    <location>
        <begin position="34"/>
        <end position="172"/>
    </location>
</feature>
<gene>
    <name evidence="13" type="ORF">PISMIDRAFT_356788</name>
</gene>
<proteinExistence type="inferred from homology"/>
<dbReference type="Gene3D" id="1.10.1410.10">
    <property type="match status" value="1"/>
</dbReference>
<feature type="region of interest" description="Disordered" evidence="10">
    <location>
        <begin position="796"/>
        <end position="873"/>
    </location>
</feature>
<evidence type="ECO:0000259" key="12">
    <source>
        <dbReference type="Pfam" id="PF22600"/>
    </source>
</evidence>
<feature type="compositionally biased region" description="Low complexity" evidence="10">
    <location>
        <begin position="518"/>
        <end position="530"/>
    </location>
</feature>
<feature type="region of interest" description="Disordered" evidence="10">
    <location>
        <begin position="485"/>
        <end position="574"/>
    </location>
</feature>
<dbReference type="STRING" id="765257.A0A0C9ZSK5"/>
<dbReference type="InterPro" id="IPR054708">
    <property type="entry name" value="MTPAP-like_central"/>
</dbReference>
<feature type="compositionally biased region" description="Pro residues" evidence="10">
    <location>
        <begin position="383"/>
        <end position="400"/>
    </location>
</feature>
<dbReference type="CDD" id="cd05402">
    <property type="entry name" value="NT_PAP_TUTase"/>
    <property type="match status" value="1"/>
</dbReference>
<evidence type="ECO:0000313" key="14">
    <source>
        <dbReference type="Proteomes" id="UP000054018"/>
    </source>
</evidence>
<dbReference type="Gene3D" id="3.30.460.10">
    <property type="entry name" value="Beta Polymerase, domain 2"/>
    <property type="match status" value="1"/>
</dbReference>
<evidence type="ECO:0000256" key="5">
    <source>
        <dbReference type="ARBA" id="ARBA00012388"/>
    </source>
</evidence>
<keyword evidence="14" id="KW-1185">Reference proteome</keyword>
<feature type="region of interest" description="Disordered" evidence="10">
    <location>
        <begin position="380"/>
        <end position="419"/>
    </location>
</feature>
<dbReference type="Pfam" id="PF03828">
    <property type="entry name" value="PAP_assoc"/>
    <property type="match status" value="1"/>
</dbReference>
<evidence type="ECO:0000256" key="2">
    <source>
        <dbReference type="ARBA" id="ARBA00001946"/>
    </source>
</evidence>
<dbReference type="GO" id="GO:0046872">
    <property type="term" value="F:metal ion binding"/>
    <property type="evidence" value="ECO:0007669"/>
    <property type="project" value="UniProtKB-KW"/>
</dbReference>
<keyword evidence="8" id="KW-0479">Metal-binding</keyword>
<evidence type="ECO:0000313" key="13">
    <source>
        <dbReference type="EMBL" id="KIK25237.1"/>
    </source>
</evidence>
<evidence type="ECO:0000256" key="6">
    <source>
        <dbReference type="ARBA" id="ARBA00022490"/>
    </source>
</evidence>
<dbReference type="PANTHER" id="PTHR12271">
    <property type="entry name" value="POLY A POLYMERASE CID PAP -RELATED"/>
    <property type="match status" value="1"/>
</dbReference>
<evidence type="ECO:0000259" key="11">
    <source>
        <dbReference type="Pfam" id="PF03828"/>
    </source>
</evidence>
<accession>A0A0C9ZSK5</accession>
<keyword evidence="9" id="KW-0460">Magnesium</keyword>
<feature type="compositionally biased region" description="Polar residues" evidence="10">
    <location>
        <begin position="490"/>
        <end position="502"/>
    </location>
</feature>
<comment type="cofactor">
    <cofactor evidence="2">
        <name>Mg(2+)</name>
        <dbReference type="ChEBI" id="CHEBI:18420"/>
    </cofactor>
</comment>
<dbReference type="EMBL" id="KN833710">
    <property type="protein sequence ID" value="KIK25237.1"/>
    <property type="molecule type" value="Genomic_DNA"/>
</dbReference>
<comment type="similarity">
    <text evidence="4">Belongs to the DNA polymerase type-B-like family.</text>
</comment>
<evidence type="ECO:0000256" key="7">
    <source>
        <dbReference type="ARBA" id="ARBA00022679"/>
    </source>
</evidence>
<dbReference type="EC" id="2.7.7.19" evidence="5"/>
<comment type="cofactor">
    <cofactor evidence="1">
        <name>Mn(2+)</name>
        <dbReference type="ChEBI" id="CHEBI:29035"/>
    </cofactor>
</comment>
<dbReference type="Proteomes" id="UP000054018">
    <property type="component" value="Unassembled WGS sequence"/>
</dbReference>
<dbReference type="HOGENOM" id="CLU_008373_0_0_1"/>
<evidence type="ECO:0000256" key="4">
    <source>
        <dbReference type="ARBA" id="ARBA00008593"/>
    </source>
</evidence>
<dbReference type="InterPro" id="IPR043519">
    <property type="entry name" value="NT_sf"/>
</dbReference>
<feature type="compositionally biased region" description="Low complexity" evidence="10">
    <location>
        <begin position="836"/>
        <end position="854"/>
    </location>
</feature>
<dbReference type="Pfam" id="PF22600">
    <property type="entry name" value="MTPAP-like_central"/>
    <property type="match status" value="1"/>
</dbReference>
<feature type="compositionally biased region" description="Polar residues" evidence="10">
    <location>
        <begin position="811"/>
        <end position="821"/>
    </location>
</feature>
<dbReference type="GO" id="GO:0031123">
    <property type="term" value="P:RNA 3'-end processing"/>
    <property type="evidence" value="ECO:0007669"/>
    <property type="project" value="TreeGrafter"/>
</dbReference>
<feature type="region of interest" description="Disordered" evidence="10">
    <location>
        <begin position="721"/>
        <end position="751"/>
    </location>
</feature>
<dbReference type="SUPFAM" id="SSF81631">
    <property type="entry name" value="PAP/OAS1 substrate-binding domain"/>
    <property type="match status" value="1"/>
</dbReference>
<reference evidence="14" key="2">
    <citation type="submission" date="2015-01" db="EMBL/GenBank/DDBJ databases">
        <title>Evolutionary Origins and Diversification of the Mycorrhizal Mutualists.</title>
        <authorList>
            <consortium name="DOE Joint Genome Institute"/>
            <consortium name="Mycorrhizal Genomics Consortium"/>
            <person name="Kohler A."/>
            <person name="Kuo A."/>
            <person name="Nagy L.G."/>
            <person name="Floudas D."/>
            <person name="Copeland A."/>
            <person name="Barry K.W."/>
            <person name="Cichocki N."/>
            <person name="Veneault-Fourrey C."/>
            <person name="LaButti K."/>
            <person name="Lindquist E.A."/>
            <person name="Lipzen A."/>
            <person name="Lundell T."/>
            <person name="Morin E."/>
            <person name="Murat C."/>
            <person name="Riley R."/>
            <person name="Ohm R."/>
            <person name="Sun H."/>
            <person name="Tunlid A."/>
            <person name="Henrissat B."/>
            <person name="Grigoriev I.V."/>
            <person name="Hibbett D.S."/>
            <person name="Martin F."/>
        </authorList>
    </citation>
    <scope>NUCLEOTIDE SEQUENCE [LARGE SCALE GENOMIC DNA]</scope>
    <source>
        <strain evidence="14">441</strain>
    </source>
</reference>